<accession>A0A9Q1BY20</accession>
<dbReference type="AlphaFoldDB" id="A0A9Q1BY20"/>
<evidence type="ECO:0000313" key="2">
    <source>
        <dbReference type="Proteomes" id="UP001152320"/>
    </source>
</evidence>
<dbReference type="Proteomes" id="UP001152320">
    <property type="component" value="Chromosome 10"/>
</dbReference>
<comment type="caution">
    <text evidence="1">The sequence shown here is derived from an EMBL/GenBank/DDBJ whole genome shotgun (WGS) entry which is preliminary data.</text>
</comment>
<protein>
    <submittedName>
        <fullName evidence="1">Uncharacterized protein</fullName>
    </submittedName>
</protein>
<keyword evidence="2" id="KW-1185">Reference proteome</keyword>
<dbReference type="EMBL" id="JAIZAY010000010">
    <property type="protein sequence ID" value="KAJ8034715.1"/>
    <property type="molecule type" value="Genomic_DNA"/>
</dbReference>
<dbReference type="PANTHER" id="PTHR35617:SF3">
    <property type="entry name" value="CORE-BINDING (CB) DOMAIN-CONTAINING PROTEIN"/>
    <property type="match status" value="1"/>
</dbReference>
<evidence type="ECO:0000313" key="1">
    <source>
        <dbReference type="EMBL" id="KAJ8034715.1"/>
    </source>
</evidence>
<proteinExistence type="predicted"/>
<gene>
    <name evidence="1" type="ORF">HOLleu_21676</name>
</gene>
<reference evidence="1" key="1">
    <citation type="submission" date="2021-10" db="EMBL/GenBank/DDBJ databases">
        <title>Tropical sea cucumber genome reveals ecological adaptation and Cuvierian tubules defense mechanism.</title>
        <authorList>
            <person name="Chen T."/>
        </authorList>
    </citation>
    <scope>NUCLEOTIDE SEQUENCE</scope>
    <source>
        <strain evidence="1">Nanhai2018</strain>
        <tissue evidence="1">Muscle</tissue>
    </source>
</reference>
<sequence length="131" mass="14897">MWFSPFFFLLPDPAFLTKNLTKSFIPGPLNLPLMSSASSVPEDRLVCLVRALKWYIEKTKNLLASVSLFILPRSPYSRASKDKISNWLVRIISPLAARSKTIHVHDVQAHSSSLAWFKGVPLQDIWKATTW</sequence>
<dbReference type="OrthoDB" id="8954815at2759"/>
<name>A0A9Q1BY20_HOLLE</name>
<organism evidence="1 2">
    <name type="scientific">Holothuria leucospilota</name>
    <name type="common">Black long sea cucumber</name>
    <name type="synonym">Mertensiothuria leucospilota</name>
    <dbReference type="NCBI Taxonomy" id="206669"/>
    <lineage>
        <taxon>Eukaryota</taxon>
        <taxon>Metazoa</taxon>
        <taxon>Echinodermata</taxon>
        <taxon>Eleutherozoa</taxon>
        <taxon>Echinozoa</taxon>
        <taxon>Holothuroidea</taxon>
        <taxon>Aspidochirotacea</taxon>
        <taxon>Aspidochirotida</taxon>
        <taxon>Holothuriidae</taxon>
        <taxon>Holothuria</taxon>
    </lineage>
</organism>
<dbReference type="PANTHER" id="PTHR35617">
    <property type="entry name" value="PHAGE_INTEGRASE DOMAIN-CONTAINING PROTEIN"/>
    <property type="match status" value="1"/>
</dbReference>